<evidence type="ECO:0000256" key="1">
    <source>
        <dbReference type="ARBA" id="ARBA00038158"/>
    </source>
</evidence>
<evidence type="ECO:0000313" key="4">
    <source>
        <dbReference type="Proteomes" id="UP001320245"/>
    </source>
</evidence>
<evidence type="ECO:0008006" key="5">
    <source>
        <dbReference type="Google" id="ProtNLM"/>
    </source>
</evidence>
<evidence type="ECO:0000313" key="3">
    <source>
        <dbReference type="EMBL" id="KAK7734279.1"/>
    </source>
</evidence>
<dbReference type="Proteomes" id="UP001320245">
    <property type="component" value="Unassembled WGS sequence"/>
</dbReference>
<gene>
    <name evidence="3" type="ORF">SLS53_007929</name>
</gene>
<dbReference type="AlphaFoldDB" id="A0AAN9YDI6"/>
<reference evidence="3 4" key="1">
    <citation type="journal article" date="2023" name="PLoS ONE">
        <title>Cytospora paraplurivora sp. nov. isolated from orchards with fruit tree decline syndrome in Ontario, Canada.</title>
        <authorList>
            <person name="Ilyukhin E."/>
            <person name="Nguyen H.D.T."/>
            <person name="Castle A.J."/>
            <person name="Ellouze W."/>
        </authorList>
    </citation>
    <scope>NUCLEOTIDE SEQUENCE [LARGE SCALE GENOMIC DNA]</scope>
    <source>
        <strain evidence="3 4">FDS-564</strain>
    </source>
</reference>
<evidence type="ECO:0000256" key="2">
    <source>
        <dbReference type="SAM" id="MobiDB-lite"/>
    </source>
</evidence>
<sequence>MPDIYSEKMTRSTGEAQRYNPKPPISHKNIGYLVKPHIAATLPPNARVADIGTGTGHFLEVLQQSYPDAVLDGYDISTAMYPATTPANLNLKVLDIKEPVPEELHGKYDLVHARLLVAAILPDEWNTIVRNLAQLVKPGGWMQWEECDFISSKYLRGGQLGSSSADTLVKIAHMWREEMRERFQCGWSTLPADMRAAGLDSVGSDCVSSDRVPETRKAVGLNGMVAILYWLRKLAANGVPGSMTADEVELTEKRAREEIDSGAYVRFEIYVTSGQKKALA</sequence>
<dbReference type="CDD" id="cd02440">
    <property type="entry name" value="AdoMet_MTases"/>
    <property type="match status" value="1"/>
</dbReference>
<organism evidence="3 4">
    <name type="scientific">Cytospora paraplurivora</name>
    <dbReference type="NCBI Taxonomy" id="2898453"/>
    <lineage>
        <taxon>Eukaryota</taxon>
        <taxon>Fungi</taxon>
        <taxon>Dikarya</taxon>
        <taxon>Ascomycota</taxon>
        <taxon>Pezizomycotina</taxon>
        <taxon>Sordariomycetes</taxon>
        <taxon>Sordariomycetidae</taxon>
        <taxon>Diaporthales</taxon>
        <taxon>Cytosporaceae</taxon>
        <taxon>Cytospora</taxon>
    </lineage>
</organism>
<dbReference type="Pfam" id="PF13489">
    <property type="entry name" value="Methyltransf_23"/>
    <property type="match status" value="1"/>
</dbReference>
<keyword evidence="4" id="KW-1185">Reference proteome</keyword>
<proteinExistence type="inferred from homology"/>
<comment type="similarity">
    <text evidence="1">Belongs to the methyltransferase superfamily. LaeA methyltransferase family.</text>
</comment>
<dbReference type="Gene3D" id="3.40.50.150">
    <property type="entry name" value="Vaccinia Virus protein VP39"/>
    <property type="match status" value="1"/>
</dbReference>
<dbReference type="InterPro" id="IPR029063">
    <property type="entry name" value="SAM-dependent_MTases_sf"/>
</dbReference>
<dbReference type="SUPFAM" id="SSF53335">
    <property type="entry name" value="S-adenosyl-L-methionine-dependent methyltransferases"/>
    <property type="match status" value="1"/>
</dbReference>
<dbReference type="PANTHER" id="PTHR43591:SF50">
    <property type="entry name" value="METHYLTRANSFERASE DOMAIN-CONTAINING PROTEIN-RELATED"/>
    <property type="match status" value="1"/>
</dbReference>
<feature type="region of interest" description="Disordered" evidence="2">
    <location>
        <begin position="1"/>
        <end position="22"/>
    </location>
</feature>
<comment type="caution">
    <text evidence="3">The sequence shown here is derived from an EMBL/GenBank/DDBJ whole genome shotgun (WGS) entry which is preliminary data.</text>
</comment>
<accession>A0AAN9YDI6</accession>
<dbReference type="PANTHER" id="PTHR43591">
    <property type="entry name" value="METHYLTRANSFERASE"/>
    <property type="match status" value="1"/>
</dbReference>
<feature type="compositionally biased region" description="Basic and acidic residues" evidence="2">
    <location>
        <begin position="1"/>
        <end position="10"/>
    </location>
</feature>
<name>A0AAN9YDI6_9PEZI</name>
<dbReference type="EMBL" id="JAJSPL020000043">
    <property type="protein sequence ID" value="KAK7734279.1"/>
    <property type="molecule type" value="Genomic_DNA"/>
</dbReference>
<protein>
    <recommendedName>
        <fullName evidence="5">Methyltransferase domain-containing protein</fullName>
    </recommendedName>
</protein>